<dbReference type="GO" id="GO:0009411">
    <property type="term" value="P:response to UV"/>
    <property type="evidence" value="ECO:0007669"/>
    <property type="project" value="InterPro"/>
</dbReference>
<keyword evidence="4" id="KW-0158">Chromosome</keyword>
<dbReference type="EMBL" id="LR791721">
    <property type="protein sequence ID" value="CAB3267583.1"/>
    <property type="molecule type" value="mRNA"/>
</dbReference>
<keyword evidence="6" id="KW-0227">DNA damage</keyword>
<sequence length="656" mass="74239">MELSLAQELEGIIERLVTSGQRQLDKPLLKKLKLFCKGNDDNLRHCFQLIISQLHKDHAEVRLSAFQIVNELFMRSHLFRQLLLDMFNEYMDLTMEVDFENPLPPPRHIAEKLKSDSLVAMKAWHDKYGIAYSKLALAMHFLQNVKKIKFDAATPQNNVERQVESSRNAQRQIINGMKLDKLTKTIDKNLWEIKQCATEIKNCLLLLVPNFEDPDENLKDVILESESATSAVTRDTGLPRSGYSLQIDLSTISKMHVNQTQDNKAVIDRTKDLTISAHRIYLPRIRSWISMGSKCNAPSALIKQLIDVKFDLQEALRKYKDLNLSGAKDIGSDSDESDIDDFEEVPEAGENLKKINGKKLTPKLNKAKAIVPASSQSDTNVWKPMKTKTTSDSNDPTSYQHALEIQAKKRKMHEQQVKTSSKKLQKIIPKLGKKRGETTLYDKAPVVSFGKDLLAWDKERENELKETLMMGTAKEYDIGHRFWSGTSASEGDAGVSDAALTSLTTCTIEFTGEFKPVTRCCNAPLPNGRLCPRQDRYKCPFHGKIIERDASGNPIDGTKPSTSQSASSAWNDPEFLKDIERSSEGKIKLKKKKQSRQEKQGIGLTDLKKIHDTSRSRLQKKIFSAGSIKRVAGTLDNLDDKRNRDKFGNNFNYALN</sequence>
<proteinExistence type="evidence at transcript level"/>
<dbReference type="Pfam" id="PF20867">
    <property type="entry name" value="UVSSA_N"/>
    <property type="match status" value="1"/>
</dbReference>
<feature type="compositionally biased region" description="Polar residues" evidence="11">
    <location>
        <begin position="559"/>
        <end position="570"/>
    </location>
</feature>
<dbReference type="PANTHER" id="PTHR28670:SF1">
    <property type="entry name" value="UV-STIMULATED SCAFFOLD PROTEIN A"/>
    <property type="match status" value="1"/>
</dbReference>
<evidence type="ECO:0000256" key="2">
    <source>
        <dbReference type="ARBA" id="ARBA00009240"/>
    </source>
</evidence>
<keyword evidence="5" id="KW-0479">Metal-binding</keyword>
<dbReference type="InterPro" id="IPR049408">
    <property type="entry name" value="UVSSA_N_a-solenoid_rpt"/>
</dbReference>
<feature type="domain" description="UV-stimulated scaffold protein A C-terminal" evidence="12">
    <location>
        <begin position="443"/>
        <end position="556"/>
    </location>
</feature>
<evidence type="ECO:0000256" key="4">
    <source>
        <dbReference type="ARBA" id="ARBA00022454"/>
    </source>
</evidence>
<dbReference type="GO" id="GO:0008270">
    <property type="term" value="F:zinc ion binding"/>
    <property type="evidence" value="ECO:0007669"/>
    <property type="project" value="UniProtKB-KW"/>
</dbReference>
<evidence type="ECO:0000256" key="1">
    <source>
        <dbReference type="ARBA" id="ARBA00004286"/>
    </source>
</evidence>
<feature type="region of interest" description="Disordered" evidence="11">
    <location>
        <begin position="369"/>
        <end position="399"/>
    </location>
</feature>
<evidence type="ECO:0000259" key="12">
    <source>
        <dbReference type="Pfam" id="PF09740"/>
    </source>
</evidence>
<keyword evidence="9" id="KW-0175">Coiled coil</keyword>
<evidence type="ECO:0000313" key="13">
    <source>
        <dbReference type="EMBL" id="CAB3267583.1"/>
    </source>
</evidence>
<organism evidence="13">
    <name type="scientific">Phallusia mammillata</name>
    <dbReference type="NCBI Taxonomy" id="59560"/>
    <lineage>
        <taxon>Eukaryota</taxon>
        <taxon>Metazoa</taxon>
        <taxon>Chordata</taxon>
        <taxon>Tunicata</taxon>
        <taxon>Ascidiacea</taxon>
        <taxon>Phlebobranchia</taxon>
        <taxon>Ascidiidae</taxon>
        <taxon>Phallusia</taxon>
    </lineage>
</organism>
<keyword evidence="7" id="KW-0863">Zinc-finger</keyword>
<dbReference type="GO" id="GO:0000993">
    <property type="term" value="F:RNA polymerase II complex binding"/>
    <property type="evidence" value="ECO:0007669"/>
    <property type="project" value="TreeGrafter"/>
</dbReference>
<gene>
    <name evidence="13" type="primary">Uvssa</name>
</gene>
<reference evidence="13" key="1">
    <citation type="submission" date="2020-04" db="EMBL/GenBank/DDBJ databases">
        <authorList>
            <person name="Neveu A P."/>
        </authorList>
    </citation>
    <scope>NUCLEOTIDE SEQUENCE</scope>
    <source>
        <tissue evidence="13">Whole embryo</tissue>
    </source>
</reference>
<evidence type="ECO:0000256" key="6">
    <source>
        <dbReference type="ARBA" id="ARBA00022763"/>
    </source>
</evidence>
<feature type="compositionally biased region" description="Polar residues" evidence="11">
    <location>
        <begin position="387"/>
        <end position="399"/>
    </location>
</feature>
<dbReference type="GO" id="GO:0006283">
    <property type="term" value="P:transcription-coupled nucleotide-excision repair"/>
    <property type="evidence" value="ECO:0007669"/>
    <property type="project" value="TreeGrafter"/>
</dbReference>
<protein>
    <recommendedName>
        <fullName evidence="3">UV-stimulated scaffold protein A</fullName>
    </recommendedName>
</protein>
<dbReference type="InterPro" id="IPR049431">
    <property type="entry name" value="UVSSA_C"/>
</dbReference>
<evidence type="ECO:0000256" key="11">
    <source>
        <dbReference type="SAM" id="MobiDB-lite"/>
    </source>
</evidence>
<accession>A0A6F9DX33</accession>
<keyword evidence="8" id="KW-0862">Zinc</keyword>
<evidence type="ECO:0000256" key="3">
    <source>
        <dbReference type="ARBA" id="ARBA00022111"/>
    </source>
</evidence>
<evidence type="ECO:0000256" key="10">
    <source>
        <dbReference type="ARBA" id="ARBA00023204"/>
    </source>
</evidence>
<dbReference type="Pfam" id="PF09740">
    <property type="entry name" value="DUF2043"/>
    <property type="match status" value="1"/>
</dbReference>
<dbReference type="PANTHER" id="PTHR28670">
    <property type="entry name" value="UV-STIMULATED SCAFFOLD PROTEIN A"/>
    <property type="match status" value="1"/>
</dbReference>
<dbReference type="InterPro" id="IPR018610">
    <property type="entry name" value="UVSSA"/>
</dbReference>
<evidence type="ECO:0000256" key="5">
    <source>
        <dbReference type="ARBA" id="ARBA00022723"/>
    </source>
</evidence>
<feature type="region of interest" description="Disordered" evidence="11">
    <location>
        <begin position="549"/>
        <end position="573"/>
    </location>
</feature>
<evidence type="ECO:0000256" key="9">
    <source>
        <dbReference type="ARBA" id="ARBA00023054"/>
    </source>
</evidence>
<comment type="subcellular location">
    <subcellularLocation>
        <location evidence="1">Chromosome</location>
    </subcellularLocation>
</comment>
<name>A0A6F9DX33_9ASCI</name>
<dbReference type="AlphaFoldDB" id="A0A6F9DX33"/>
<dbReference type="GO" id="GO:0005694">
    <property type="term" value="C:chromosome"/>
    <property type="evidence" value="ECO:0007669"/>
    <property type="project" value="UniProtKB-SubCell"/>
</dbReference>
<evidence type="ECO:0000256" key="7">
    <source>
        <dbReference type="ARBA" id="ARBA00022771"/>
    </source>
</evidence>
<comment type="similarity">
    <text evidence="2">Belongs to the UVSSA family.</text>
</comment>
<evidence type="ECO:0000256" key="8">
    <source>
        <dbReference type="ARBA" id="ARBA00022833"/>
    </source>
</evidence>
<keyword evidence="10" id="KW-0234">DNA repair</keyword>